<evidence type="ECO:0000256" key="3">
    <source>
        <dbReference type="ARBA" id="ARBA00022989"/>
    </source>
</evidence>
<dbReference type="Pfam" id="PF01794">
    <property type="entry name" value="Ferric_reduct"/>
    <property type="match status" value="1"/>
</dbReference>
<sequence length="86" mass="9035">MTFASAGHETASNLSALLAGTIGFSLMTANIVLATRPRGLEQWMGGLDRVYEVHKWSGALVLGLIVAHTQIGFDQVEGVLPPGSLS</sequence>
<keyword evidence="3 5" id="KW-1133">Transmembrane helix</keyword>
<dbReference type="AlphaFoldDB" id="A0A975YGT5"/>
<evidence type="ECO:0000256" key="1">
    <source>
        <dbReference type="ARBA" id="ARBA00004141"/>
    </source>
</evidence>
<comment type="subcellular location">
    <subcellularLocation>
        <location evidence="1">Membrane</location>
        <topology evidence="1">Multi-pass membrane protein</topology>
    </subcellularLocation>
</comment>
<evidence type="ECO:0000256" key="2">
    <source>
        <dbReference type="ARBA" id="ARBA00022692"/>
    </source>
</evidence>
<dbReference type="GO" id="GO:0016020">
    <property type="term" value="C:membrane"/>
    <property type="evidence" value="ECO:0007669"/>
    <property type="project" value="UniProtKB-SubCell"/>
</dbReference>
<keyword evidence="8" id="KW-1185">Reference proteome</keyword>
<keyword evidence="2 5" id="KW-0812">Transmembrane</keyword>
<proteinExistence type="predicted"/>
<evidence type="ECO:0000313" key="8">
    <source>
        <dbReference type="Proteomes" id="UP000693972"/>
    </source>
</evidence>
<evidence type="ECO:0000259" key="6">
    <source>
        <dbReference type="Pfam" id="PF01794"/>
    </source>
</evidence>
<feature type="transmembrane region" description="Helical" evidence="5">
    <location>
        <begin position="14"/>
        <end position="34"/>
    </location>
</feature>
<protein>
    <recommendedName>
        <fullName evidence="6">Ferric oxidoreductase domain-containing protein</fullName>
    </recommendedName>
</protein>
<name>A0A975YGT5_9RHOB</name>
<accession>A0A975YGT5</accession>
<reference evidence="7 8" key="1">
    <citation type="submission" date="2021-07" db="EMBL/GenBank/DDBJ databases">
        <title>Karlodiniumbacter phycospheric gen. nov., sp. nov., a phycosphere bacterium isolated from karlodinium veneficum.</title>
        <authorList>
            <person name="Peng Y."/>
            <person name="Jiang L."/>
            <person name="Lee J."/>
        </authorList>
    </citation>
    <scope>NUCLEOTIDE SEQUENCE</scope>
    <source>
        <strain evidence="7 8">N5</strain>
    </source>
</reference>
<dbReference type="EMBL" id="JAIMBW010000001">
    <property type="protein sequence ID" value="MBY4892015.1"/>
    <property type="molecule type" value="Genomic_DNA"/>
</dbReference>
<gene>
    <name evidence="7" type="ORF">KUL25_04480</name>
</gene>
<evidence type="ECO:0000313" key="7">
    <source>
        <dbReference type="EMBL" id="QXL88779.1"/>
    </source>
</evidence>
<evidence type="ECO:0000256" key="5">
    <source>
        <dbReference type="SAM" id="Phobius"/>
    </source>
</evidence>
<dbReference type="Proteomes" id="UP000693972">
    <property type="component" value="Unassembled WGS sequence"/>
</dbReference>
<dbReference type="RefSeq" id="WP_257891846.1">
    <property type="nucleotide sequence ID" value="NZ_JAIMBW010000001.1"/>
</dbReference>
<keyword evidence="4 5" id="KW-0472">Membrane</keyword>
<dbReference type="EMBL" id="CP078073">
    <property type="protein sequence ID" value="QXL88779.1"/>
    <property type="molecule type" value="Genomic_DNA"/>
</dbReference>
<feature type="domain" description="Ferric oxidoreductase" evidence="6">
    <location>
        <begin position="19"/>
        <end position="69"/>
    </location>
</feature>
<organism evidence="7">
    <name type="scientific">Gymnodinialimonas phycosphaerae</name>
    <dbReference type="NCBI Taxonomy" id="2841589"/>
    <lineage>
        <taxon>Bacteria</taxon>
        <taxon>Pseudomonadati</taxon>
        <taxon>Pseudomonadota</taxon>
        <taxon>Alphaproteobacteria</taxon>
        <taxon>Rhodobacterales</taxon>
        <taxon>Paracoccaceae</taxon>
        <taxon>Gymnodinialimonas</taxon>
    </lineage>
</organism>
<dbReference type="InterPro" id="IPR013130">
    <property type="entry name" value="Fe3_Rdtase_TM_dom"/>
</dbReference>
<evidence type="ECO:0000256" key="4">
    <source>
        <dbReference type="ARBA" id="ARBA00023136"/>
    </source>
</evidence>